<keyword evidence="2" id="KW-0732">Signal</keyword>
<feature type="region of interest" description="Disordered" evidence="1">
    <location>
        <begin position="48"/>
        <end position="67"/>
    </location>
</feature>
<accession>A0A9Q2C3W4</accession>
<feature type="chain" id="PRO_5044465215" evidence="2">
    <location>
        <begin position="26"/>
        <end position="306"/>
    </location>
</feature>
<dbReference type="EMBL" id="CATWFT010000009">
    <property type="protein sequence ID" value="CAJ0726248.1"/>
    <property type="molecule type" value="Genomic_DNA"/>
</dbReference>
<dbReference type="GO" id="GO:0009279">
    <property type="term" value="C:cell outer membrane"/>
    <property type="evidence" value="ECO:0007669"/>
    <property type="project" value="InterPro"/>
</dbReference>
<dbReference type="RefSeq" id="WP_009241648.1">
    <property type="nucleotide sequence ID" value="NZ_QGAQ01000018.1"/>
</dbReference>
<organism evidence="4 6">
    <name type="scientific">Ralstonia pickettii</name>
    <name type="common">Burkholderia pickettii</name>
    <dbReference type="NCBI Taxonomy" id="329"/>
    <lineage>
        <taxon>Bacteria</taxon>
        <taxon>Pseudomonadati</taxon>
        <taxon>Pseudomonadota</taxon>
        <taxon>Betaproteobacteria</taxon>
        <taxon>Burkholderiales</taxon>
        <taxon>Burkholderiaceae</taxon>
        <taxon>Ralstonia</taxon>
    </lineage>
</organism>
<evidence type="ECO:0000313" key="4">
    <source>
        <dbReference type="EMBL" id="MBX3892015.1"/>
    </source>
</evidence>
<dbReference type="Proteomes" id="UP001189303">
    <property type="component" value="Unassembled WGS sequence"/>
</dbReference>
<reference evidence="3 5" key="2">
    <citation type="submission" date="2023-07" db="EMBL/GenBank/DDBJ databases">
        <authorList>
            <person name="Peeters C."/>
        </authorList>
    </citation>
    <scope>NUCLEOTIDE SEQUENCE [LARGE SCALE GENOMIC DNA]</scope>
    <source>
        <strain evidence="3 5">R-38712</strain>
    </source>
</reference>
<evidence type="ECO:0000256" key="2">
    <source>
        <dbReference type="SAM" id="SignalP"/>
    </source>
</evidence>
<dbReference type="EMBL" id="QGBI01000019">
    <property type="protein sequence ID" value="MBX3892015.1"/>
    <property type="molecule type" value="Genomic_DNA"/>
</dbReference>
<evidence type="ECO:0000313" key="5">
    <source>
        <dbReference type="Proteomes" id="UP001189303"/>
    </source>
</evidence>
<comment type="caution">
    <text evidence="4">The sequence shown here is derived from an EMBL/GenBank/DDBJ whole genome shotgun (WGS) entry which is preliminary data.</text>
</comment>
<dbReference type="GO" id="GO:0006878">
    <property type="term" value="P:intracellular copper ion homeostasis"/>
    <property type="evidence" value="ECO:0007669"/>
    <property type="project" value="InterPro"/>
</dbReference>
<evidence type="ECO:0000313" key="3">
    <source>
        <dbReference type="EMBL" id="CAJ0726248.1"/>
    </source>
</evidence>
<name>A0A9Q2C3W4_RALPI</name>
<keyword evidence="5" id="KW-1185">Reference proteome</keyword>
<dbReference type="Proteomes" id="UP001199322">
    <property type="component" value="Unassembled WGS sequence"/>
</dbReference>
<proteinExistence type="predicted"/>
<dbReference type="GO" id="GO:0005507">
    <property type="term" value="F:copper ion binding"/>
    <property type="evidence" value="ECO:0007669"/>
    <property type="project" value="InterPro"/>
</dbReference>
<protein>
    <submittedName>
        <fullName evidence="4">Copper resistance protein B</fullName>
    </submittedName>
</protein>
<dbReference type="InterPro" id="IPR007939">
    <property type="entry name" value="Cu-R_B_prcur"/>
</dbReference>
<dbReference type="Pfam" id="PF05275">
    <property type="entry name" value="CopB"/>
    <property type="match status" value="1"/>
</dbReference>
<evidence type="ECO:0000256" key="1">
    <source>
        <dbReference type="SAM" id="MobiDB-lite"/>
    </source>
</evidence>
<gene>
    <name evidence="3" type="primary">copB_1</name>
    <name evidence="4" type="ORF">DEE74_19300</name>
    <name evidence="3" type="ORF">R38712_02980</name>
</gene>
<dbReference type="AlphaFoldDB" id="A0A9Q2C3W4"/>
<sequence length="306" mass="34066">MLPRVQRWLCLVAAPLALTVDAAGAQTAGSSMQAMPQKRQGMPDQVLSQGANMSASPERAANTEESGINVILKSDEPRVPMRDPKRGITMPGNTMADNDVYHQFLFDRFEAIRAPAATGLAWDMHGWIGKDINRLWLKLQGMRLFGKTEDAKVEALWGHAFAPFWDWQTGIRRDFGGGPARTWAAFGIQGLAPYWFDAEATLYVSNAGRVAARVRSTYDVRFSQRIVLTPEIEANAYAKTDEAREIGSGLADLRLGLRLRYEVRRDFAPYIGVVWGKKMGKTADFARAAGQSATDRQIIAGIRWWF</sequence>
<evidence type="ECO:0000313" key="6">
    <source>
        <dbReference type="Proteomes" id="UP001199322"/>
    </source>
</evidence>
<reference evidence="4" key="1">
    <citation type="submission" date="2018-06" db="EMBL/GenBank/DDBJ databases">
        <authorList>
            <person name="O'Rourke A."/>
        </authorList>
    </citation>
    <scope>NUCLEOTIDE SEQUENCE</scope>
    <source>
        <strain evidence="4">132550021-3</strain>
    </source>
</reference>
<feature type="signal peptide" evidence="2">
    <location>
        <begin position="1"/>
        <end position="25"/>
    </location>
</feature>